<organism evidence="1 2">
    <name type="scientific">Diploptera punctata</name>
    <name type="common">Pacific beetle cockroach</name>
    <dbReference type="NCBI Taxonomy" id="6984"/>
    <lineage>
        <taxon>Eukaryota</taxon>
        <taxon>Metazoa</taxon>
        <taxon>Ecdysozoa</taxon>
        <taxon>Arthropoda</taxon>
        <taxon>Hexapoda</taxon>
        <taxon>Insecta</taxon>
        <taxon>Pterygota</taxon>
        <taxon>Neoptera</taxon>
        <taxon>Polyneoptera</taxon>
        <taxon>Dictyoptera</taxon>
        <taxon>Blattodea</taxon>
        <taxon>Blaberoidea</taxon>
        <taxon>Blaberidae</taxon>
        <taxon>Diplopterinae</taxon>
        <taxon>Diploptera</taxon>
    </lineage>
</organism>
<name>A0AAD8EIT0_DIPPU</name>
<feature type="non-terminal residue" evidence="1">
    <location>
        <position position="220"/>
    </location>
</feature>
<dbReference type="AlphaFoldDB" id="A0AAD8EIT0"/>
<proteinExistence type="predicted"/>
<accession>A0AAD8EIT0</accession>
<feature type="non-terminal residue" evidence="1">
    <location>
        <position position="1"/>
    </location>
</feature>
<protein>
    <submittedName>
        <fullName evidence="1">Uncharacterized protein</fullName>
    </submittedName>
</protein>
<dbReference type="EMBL" id="JASPKZ010003886">
    <property type="protein sequence ID" value="KAJ9591117.1"/>
    <property type="molecule type" value="Genomic_DNA"/>
</dbReference>
<gene>
    <name evidence="1" type="ORF">L9F63_002338</name>
</gene>
<reference evidence="1" key="1">
    <citation type="journal article" date="2023" name="IScience">
        <title>Live-bearing cockroach genome reveals convergent evolutionary mechanisms linked to viviparity in insects and beyond.</title>
        <authorList>
            <person name="Fouks B."/>
            <person name="Harrison M.C."/>
            <person name="Mikhailova A.A."/>
            <person name="Marchal E."/>
            <person name="English S."/>
            <person name="Carruthers M."/>
            <person name="Jennings E.C."/>
            <person name="Chiamaka E.L."/>
            <person name="Frigard R.A."/>
            <person name="Pippel M."/>
            <person name="Attardo G.M."/>
            <person name="Benoit J.B."/>
            <person name="Bornberg-Bauer E."/>
            <person name="Tobe S.S."/>
        </authorList>
    </citation>
    <scope>NUCLEOTIDE SEQUENCE</scope>
    <source>
        <strain evidence="1">Stay&amp;Tobe</strain>
    </source>
</reference>
<keyword evidence="2" id="KW-1185">Reference proteome</keyword>
<evidence type="ECO:0000313" key="2">
    <source>
        <dbReference type="Proteomes" id="UP001233999"/>
    </source>
</evidence>
<sequence length="220" mass="24724">QFKMAYFDGPANFNRMEFTDKYNCLLNNKQIICNKNNATINLVINNRRSEAGSNSTHSNALCMIQFTSNPPVRHSHCYALCQSTSVQAFHTQPLKRPDLECETTDSLMLPLFLFLQLIAFSMAKRKQLSDVKKQEQQPRACIVGIMSIRVSVTPQRSNSLDYLNFEEKRQIIASSLSLSDFLHHGPAAAAAAAKGVAATKVIVGEYTRSFTFILYSCRCK</sequence>
<reference evidence="1" key="2">
    <citation type="submission" date="2023-05" db="EMBL/GenBank/DDBJ databases">
        <authorList>
            <person name="Fouks B."/>
        </authorList>
    </citation>
    <scope>NUCLEOTIDE SEQUENCE</scope>
    <source>
        <strain evidence="1">Stay&amp;Tobe</strain>
        <tissue evidence="1">Testes</tissue>
    </source>
</reference>
<dbReference type="Proteomes" id="UP001233999">
    <property type="component" value="Unassembled WGS sequence"/>
</dbReference>
<comment type="caution">
    <text evidence="1">The sequence shown here is derived from an EMBL/GenBank/DDBJ whole genome shotgun (WGS) entry which is preliminary data.</text>
</comment>
<evidence type="ECO:0000313" key="1">
    <source>
        <dbReference type="EMBL" id="KAJ9591117.1"/>
    </source>
</evidence>